<dbReference type="Pfam" id="PF00293">
    <property type="entry name" value="NUDIX"/>
    <property type="match status" value="1"/>
</dbReference>
<comment type="cofactor">
    <cofactor evidence="1">
        <name>Mg(2+)</name>
        <dbReference type="ChEBI" id="CHEBI:18420"/>
    </cofactor>
</comment>
<evidence type="ECO:0000259" key="3">
    <source>
        <dbReference type="PROSITE" id="PS51462"/>
    </source>
</evidence>
<dbReference type="InterPro" id="IPR000086">
    <property type="entry name" value="NUDIX_hydrolase_dom"/>
</dbReference>
<protein>
    <submittedName>
        <fullName evidence="4">NUDIX hydrolase</fullName>
    </submittedName>
</protein>
<proteinExistence type="predicted"/>
<comment type="caution">
    <text evidence="4">The sequence shown here is derived from an EMBL/GenBank/DDBJ whole genome shotgun (WGS) entry which is preliminary data.</text>
</comment>
<sequence>MPNSIHLTVATVVERDNKFLMVRETIDGEQVINQPAGHVEPGEDVMAAALRETMEETGWEVAITGFLGFSNAMSPTSGITYYRLVFVAEPLNFNEDAEIDNDIDCAEWMTLEEIRDPTNKPRSEMVDQAIDDFISGRVFSLEMFRNRL</sequence>
<reference evidence="4 5" key="1">
    <citation type="submission" date="2019-02" db="EMBL/GenBank/DDBJ databases">
        <title>Prokaryotic population dynamics and viral predation in marine succession experiment using metagenomics: the confinement effect.</title>
        <authorList>
            <person name="Haro-Moreno J.M."/>
            <person name="Rodriguez-Valera F."/>
            <person name="Lopez-Perez M."/>
        </authorList>
    </citation>
    <scope>NUCLEOTIDE SEQUENCE [LARGE SCALE GENOMIC DNA]</scope>
    <source>
        <strain evidence="4">MED-G170</strain>
    </source>
</reference>
<organism evidence="4 5">
    <name type="scientific">SAR92 clade bacterium</name>
    <dbReference type="NCBI Taxonomy" id="2315479"/>
    <lineage>
        <taxon>Bacteria</taxon>
        <taxon>Pseudomonadati</taxon>
        <taxon>Pseudomonadota</taxon>
        <taxon>Gammaproteobacteria</taxon>
        <taxon>Cellvibrionales</taxon>
        <taxon>Porticoccaceae</taxon>
        <taxon>SAR92 clade</taxon>
    </lineage>
</organism>
<dbReference type="PANTHER" id="PTHR43222">
    <property type="entry name" value="NUDIX HYDROLASE 23"/>
    <property type="match status" value="1"/>
</dbReference>
<dbReference type="GO" id="GO:0016787">
    <property type="term" value="F:hydrolase activity"/>
    <property type="evidence" value="ECO:0007669"/>
    <property type="project" value="UniProtKB-KW"/>
</dbReference>
<dbReference type="PROSITE" id="PS51462">
    <property type="entry name" value="NUDIX"/>
    <property type="match status" value="1"/>
</dbReference>
<name>A0A520MGM1_9GAMM</name>
<dbReference type="EMBL" id="SHBP01000005">
    <property type="protein sequence ID" value="RZO20331.1"/>
    <property type="molecule type" value="Genomic_DNA"/>
</dbReference>
<keyword evidence="2 4" id="KW-0378">Hydrolase</keyword>
<dbReference type="Gene3D" id="3.90.79.10">
    <property type="entry name" value="Nucleoside Triphosphate Pyrophosphohydrolase"/>
    <property type="match status" value="1"/>
</dbReference>
<evidence type="ECO:0000256" key="2">
    <source>
        <dbReference type="ARBA" id="ARBA00022801"/>
    </source>
</evidence>
<dbReference type="PANTHER" id="PTHR43222:SF11">
    <property type="entry name" value="PHOSPHATASE NUDJ"/>
    <property type="match status" value="1"/>
</dbReference>
<evidence type="ECO:0000256" key="1">
    <source>
        <dbReference type="ARBA" id="ARBA00001946"/>
    </source>
</evidence>
<dbReference type="AlphaFoldDB" id="A0A520MGM1"/>
<dbReference type="InterPro" id="IPR015797">
    <property type="entry name" value="NUDIX_hydrolase-like_dom_sf"/>
</dbReference>
<dbReference type="InterPro" id="IPR020084">
    <property type="entry name" value="NUDIX_hydrolase_CS"/>
</dbReference>
<feature type="domain" description="Nudix hydrolase" evidence="3">
    <location>
        <begin position="4"/>
        <end position="131"/>
    </location>
</feature>
<dbReference type="PROSITE" id="PS00893">
    <property type="entry name" value="NUDIX_BOX"/>
    <property type="match status" value="1"/>
</dbReference>
<evidence type="ECO:0000313" key="4">
    <source>
        <dbReference type="EMBL" id="RZO20331.1"/>
    </source>
</evidence>
<gene>
    <name evidence="4" type="ORF">EVB03_05300</name>
</gene>
<dbReference type="SUPFAM" id="SSF55811">
    <property type="entry name" value="Nudix"/>
    <property type="match status" value="1"/>
</dbReference>
<evidence type="ECO:0000313" key="5">
    <source>
        <dbReference type="Proteomes" id="UP000315889"/>
    </source>
</evidence>
<accession>A0A520MGM1</accession>
<dbReference type="Proteomes" id="UP000315889">
    <property type="component" value="Unassembled WGS sequence"/>
</dbReference>